<protein>
    <recommendedName>
        <fullName evidence="3">DUF1885 domain-containing protein</fullName>
    </recommendedName>
</protein>
<keyword evidence="2" id="KW-1185">Reference proteome</keyword>
<evidence type="ECO:0008006" key="3">
    <source>
        <dbReference type="Google" id="ProtNLM"/>
    </source>
</evidence>
<dbReference type="InterPro" id="IPR036294">
    <property type="entry name" value="Rbstp2229-like_sf"/>
</dbReference>
<dbReference type="SUPFAM" id="SSF111171">
    <property type="entry name" value="Rbstp2229 protein"/>
    <property type="match status" value="1"/>
</dbReference>
<name>A0A0Q3VJI1_9BACI</name>
<reference evidence="1 2" key="1">
    <citation type="submission" date="2015-09" db="EMBL/GenBank/DDBJ databases">
        <title>Genome sequencing project for genomic taxonomy and phylogenomics of Bacillus-like bacteria.</title>
        <authorList>
            <person name="Liu B."/>
            <person name="Wang J."/>
            <person name="Zhu Y."/>
            <person name="Liu G."/>
            <person name="Chen Q."/>
            <person name="Chen Z."/>
            <person name="Lan J."/>
            <person name="Che J."/>
            <person name="Ge C."/>
            <person name="Shi H."/>
            <person name="Pan Z."/>
            <person name="Liu X."/>
        </authorList>
    </citation>
    <scope>NUCLEOTIDE SEQUENCE [LARGE SCALE GENOMIC DNA]</scope>
    <source>
        <strain evidence="1 2">FJAT-18043</strain>
    </source>
</reference>
<dbReference type="AlphaFoldDB" id="A0A0Q3VJI1"/>
<gene>
    <name evidence="1" type="ORF">AN957_10365</name>
</gene>
<comment type="caution">
    <text evidence="1">The sequence shown here is derived from an EMBL/GenBank/DDBJ whole genome shotgun (WGS) entry which is preliminary data.</text>
</comment>
<dbReference type="Proteomes" id="UP000050996">
    <property type="component" value="Unassembled WGS sequence"/>
</dbReference>
<accession>A0A0Q3VJI1</accession>
<organism evidence="1 2">
    <name type="scientific">Cytobacillus solani</name>
    <dbReference type="NCBI Taxonomy" id="1637975"/>
    <lineage>
        <taxon>Bacteria</taxon>
        <taxon>Bacillati</taxon>
        <taxon>Bacillota</taxon>
        <taxon>Bacilli</taxon>
        <taxon>Bacillales</taxon>
        <taxon>Bacillaceae</taxon>
        <taxon>Cytobacillus</taxon>
    </lineage>
</organism>
<dbReference type="Gene3D" id="1.20.5.850">
    <property type="entry name" value="Rbstp2229 protein"/>
    <property type="match status" value="1"/>
</dbReference>
<dbReference type="Pfam" id="PF08968">
    <property type="entry name" value="DUF1885"/>
    <property type="match status" value="1"/>
</dbReference>
<dbReference type="PATRIC" id="fig|1637975.4.peg.1861"/>
<evidence type="ECO:0000313" key="2">
    <source>
        <dbReference type="Proteomes" id="UP000050996"/>
    </source>
</evidence>
<sequence length="145" mass="16777">MVASHAYIKLVPSSAKETVTTEDIKDLFLYFKEITAKTGSQVDWNYNEAAFPYEMKEMPDGKGKWFYLKSENDRYNIILLGVDKETAINEDGSEQEQSYIQITLPESSTFGDKGKANEFCRFLAKKLQGELHLFNGRVMYFYPRK</sequence>
<dbReference type="Gene3D" id="3.30.310.120">
    <property type="entry name" value="Rbstp2229 like protein"/>
    <property type="match status" value="1"/>
</dbReference>
<proteinExistence type="predicted"/>
<evidence type="ECO:0000313" key="1">
    <source>
        <dbReference type="EMBL" id="KQL21875.1"/>
    </source>
</evidence>
<dbReference type="EMBL" id="LJIX01000006">
    <property type="protein sequence ID" value="KQL21875.1"/>
    <property type="molecule type" value="Genomic_DNA"/>
</dbReference>
<dbReference type="InterPro" id="IPR015062">
    <property type="entry name" value="DUF1885"/>
</dbReference>
<dbReference type="STRING" id="1637975.AN957_10365"/>